<dbReference type="Proteomes" id="UP001293593">
    <property type="component" value="Unassembled WGS sequence"/>
</dbReference>
<comment type="caution">
    <text evidence="2">The sequence shown here is derived from an EMBL/GenBank/DDBJ whole genome shotgun (WGS) entry which is preliminary data.</text>
</comment>
<name>A0AAE1TD02_9FABA</name>
<keyword evidence="3" id="KW-1185">Reference proteome</keyword>
<proteinExistence type="predicted"/>
<feature type="region of interest" description="Disordered" evidence="1">
    <location>
        <begin position="85"/>
        <end position="108"/>
    </location>
</feature>
<dbReference type="PANTHER" id="PTHR47481:SF31">
    <property type="entry name" value="OS01G0873500 PROTEIN"/>
    <property type="match status" value="1"/>
</dbReference>
<sequence>MEEYITRMKGFADELALPGSPIAMDDLVLHTLNGLDGEYNAIVVKLIDKTSLSWIKAQSVLLLFESRLNQLSHFSTFSIQPSINTAQHDAPNATQSDSGFNHSGRSSS</sequence>
<dbReference type="AlphaFoldDB" id="A0AAE1TD02"/>
<evidence type="ECO:0000313" key="2">
    <source>
        <dbReference type="EMBL" id="KAK4280892.1"/>
    </source>
</evidence>
<protein>
    <submittedName>
        <fullName evidence="2">Uncharacterized protein</fullName>
    </submittedName>
</protein>
<organism evidence="2 3">
    <name type="scientific">Acacia crassicarpa</name>
    <name type="common">northern wattle</name>
    <dbReference type="NCBI Taxonomy" id="499986"/>
    <lineage>
        <taxon>Eukaryota</taxon>
        <taxon>Viridiplantae</taxon>
        <taxon>Streptophyta</taxon>
        <taxon>Embryophyta</taxon>
        <taxon>Tracheophyta</taxon>
        <taxon>Spermatophyta</taxon>
        <taxon>Magnoliopsida</taxon>
        <taxon>eudicotyledons</taxon>
        <taxon>Gunneridae</taxon>
        <taxon>Pentapetalae</taxon>
        <taxon>rosids</taxon>
        <taxon>fabids</taxon>
        <taxon>Fabales</taxon>
        <taxon>Fabaceae</taxon>
        <taxon>Caesalpinioideae</taxon>
        <taxon>mimosoid clade</taxon>
        <taxon>Acacieae</taxon>
        <taxon>Acacia</taxon>
    </lineage>
</organism>
<evidence type="ECO:0000313" key="3">
    <source>
        <dbReference type="Proteomes" id="UP001293593"/>
    </source>
</evidence>
<dbReference type="PANTHER" id="PTHR47481">
    <property type="match status" value="1"/>
</dbReference>
<dbReference type="EMBL" id="JAWXYG010000002">
    <property type="protein sequence ID" value="KAK4280892.1"/>
    <property type="molecule type" value="Genomic_DNA"/>
</dbReference>
<gene>
    <name evidence="2" type="ORF">QN277_012451</name>
</gene>
<accession>A0AAE1TD02</accession>
<reference evidence="2" key="1">
    <citation type="submission" date="2023-10" db="EMBL/GenBank/DDBJ databases">
        <title>Chromosome-level genome of the transformable northern wattle, Acacia crassicarpa.</title>
        <authorList>
            <person name="Massaro I."/>
            <person name="Sinha N.R."/>
            <person name="Poethig S."/>
            <person name="Leichty A.R."/>
        </authorList>
    </citation>
    <scope>NUCLEOTIDE SEQUENCE</scope>
    <source>
        <strain evidence="2">Acra3RX</strain>
        <tissue evidence="2">Leaf</tissue>
    </source>
</reference>
<evidence type="ECO:0000256" key="1">
    <source>
        <dbReference type="SAM" id="MobiDB-lite"/>
    </source>
</evidence>